<evidence type="ECO:0000256" key="2">
    <source>
        <dbReference type="ARBA" id="ARBA00022692"/>
    </source>
</evidence>
<feature type="transmembrane region" description="Helical" evidence="5">
    <location>
        <begin position="6"/>
        <end position="30"/>
    </location>
</feature>
<dbReference type="FunFam" id="1.20.1280.290:FF:000005">
    <property type="entry name" value="PQ-loop repeat-containing protein 1"/>
    <property type="match status" value="1"/>
</dbReference>
<dbReference type="PANTHER" id="PTHR14856">
    <property type="entry name" value="PQ-LOOP REPEAT-CONTAINING PROTEIN 1-LIKE PROTEIN"/>
    <property type="match status" value="1"/>
</dbReference>
<keyword evidence="2 5" id="KW-0812">Transmembrane</keyword>
<dbReference type="InterPro" id="IPR006603">
    <property type="entry name" value="PQ-loop_rpt"/>
</dbReference>
<dbReference type="InterPro" id="IPR052241">
    <property type="entry name" value="SLC66/Scramblase_ANY1"/>
</dbReference>
<protein>
    <recommendedName>
        <fullName evidence="8">PQ-loop repeat-containing protein 1</fullName>
    </recommendedName>
</protein>
<dbReference type="GO" id="GO:0042147">
    <property type="term" value="P:retrograde transport, endosome to Golgi"/>
    <property type="evidence" value="ECO:0007669"/>
    <property type="project" value="TreeGrafter"/>
</dbReference>
<dbReference type="OrthoDB" id="292213at2759"/>
<name>A0A4Y9ZCL8_9AGAM</name>
<dbReference type="AlphaFoldDB" id="A0A4Y9ZCL8"/>
<accession>A0A4Y9ZCL8</accession>
<feature type="transmembrane region" description="Helical" evidence="5">
    <location>
        <begin position="138"/>
        <end position="159"/>
    </location>
</feature>
<keyword evidence="7" id="KW-1185">Reference proteome</keyword>
<evidence type="ECO:0000313" key="6">
    <source>
        <dbReference type="EMBL" id="TFY72322.1"/>
    </source>
</evidence>
<proteinExistence type="predicted"/>
<evidence type="ECO:0000313" key="7">
    <source>
        <dbReference type="Proteomes" id="UP000298327"/>
    </source>
</evidence>
<keyword evidence="3 5" id="KW-1133">Transmembrane helix</keyword>
<dbReference type="GO" id="GO:0005768">
    <property type="term" value="C:endosome"/>
    <property type="evidence" value="ECO:0007669"/>
    <property type="project" value="TreeGrafter"/>
</dbReference>
<evidence type="ECO:0000256" key="1">
    <source>
        <dbReference type="ARBA" id="ARBA00004141"/>
    </source>
</evidence>
<reference evidence="6 7" key="1">
    <citation type="submission" date="2019-02" db="EMBL/GenBank/DDBJ databases">
        <title>Genome sequencing of the rare red list fungi Dentipellis fragilis.</title>
        <authorList>
            <person name="Buettner E."/>
            <person name="Kellner H."/>
        </authorList>
    </citation>
    <scope>NUCLEOTIDE SEQUENCE [LARGE SCALE GENOMIC DNA]</scope>
    <source>
        <strain evidence="6 7">DSM 105465</strain>
    </source>
</reference>
<evidence type="ECO:0000256" key="5">
    <source>
        <dbReference type="SAM" id="Phobius"/>
    </source>
</evidence>
<dbReference type="GO" id="GO:0016020">
    <property type="term" value="C:membrane"/>
    <property type="evidence" value="ECO:0007669"/>
    <property type="project" value="UniProtKB-SubCell"/>
</dbReference>
<evidence type="ECO:0000256" key="3">
    <source>
        <dbReference type="ARBA" id="ARBA00022989"/>
    </source>
</evidence>
<dbReference type="EMBL" id="SEOQ01000018">
    <property type="protein sequence ID" value="TFY72322.1"/>
    <property type="molecule type" value="Genomic_DNA"/>
</dbReference>
<feature type="transmembrane region" description="Helical" evidence="5">
    <location>
        <begin position="64"/>
        <end position="85"/>
    </location>
</feature>
<gene>
    <name evidence="6" type="ORF">EVG20_g698</name>
</gene>
<feature type="transmembrane region" description="Helical" evidence="5">
    <location>
        <begin position="42"/>
        <end position="58"/>
    </location>
</feature>
<evidence type="ECO:0000256" key="4">
    <source>
        <dbReference type="ARBA" id="ARBA00023136"/>
    </source>
</evidence>
<dbReference type="GO" id="GO:0005802">
    <property type="term" value="C:trans-Golgi network"/>
    <property type="evidence" value="ECO:0007669"/>
    <property type="project" value="TreeGrafter"/>
</dbReference>
<sequence>MGPSWISILSSIGMAVGPPLVYADQAVSIIRKKDSTGFSRDICAVLLLANITRCFFWLGNQFEFALLFQSLFMIVAQLALLYICIRYRPRHSPETLGTSARPFAFWQWPTYAQHVEFLAGFILCLSILILIFGRMQTFVAILGFVALGLESTLPIPQLINNYKQKTLYGFRMSTLVGWVGGDSFKTIYFFLQHSPLQFKVCAIFQLSIDFIIVAQRLIYGNAPPPDVLTEDDELEQALALAEE</sequence>
<comment type="subcellular location">
    <subcellularLocation>
        <location evidence="1">Membrane</location>
        <topology evidence="1">Multi-pass membrane protein</topology>
    </subcellularLocation>
</comment>
<feature type="transmembrane region" description="Helical" evidence="5">
    <location>
        <begin position="115"/>
        <end position="132"/>
    </location>
</feature>
<dbReference type="Proteomes" id="UP000298327">
    <property type="component" value="Unassembled WGS sequence"/>
</dbReference>
<dbReference type="Gene3D" id="1.20.1280.290">
    <property type="match status" value="2"/>
</dbReference>
<organism evidence="6 7">
    <name type="scientific">Dentipellis fragilis</name>
    <dbReference type="NCBI Taxonomy" id="205917"/>
    <lineage>
        <taxon>Eukaryota</taxon>
        <taxon>Fungi</taxon>
        <taxon>Dikarya</taxon>
        <taxon>Basidiomycota</taxon>
        <taxon>Agaricomycotina</taxon>
        <taxon>Agaricomycetes</taxon>
        <taxon>Russulales</taxon>
        <taxon>Hericiaceae</taxon>
        <taxon>Dentipellis</taxon>
    </lineage>
</organism>
<dbReference type="GO" id="GO:0045332">
    <property type="term" value="P:phospholipid translocation"/>
    <property type="evidence" value="ECO:0007669"/>
    <property type="project" value="TreeGrafter"/>
</dbReference>
<keyword evidence="4 5" id="KW-0472">Membrane</keyword>
<dbReference type="PANTHER" id="PTHR14856:SF9">
    <property type="entry name" value="PQ-LOOP REPEAT-CONTAINING PROTEIN 1"/>
    <property type="match status" value="1"/>
</dbReference>
<dbReference type="STRING" id="205917.A0A4Y9ZCL8"/>
<dbReference type="GO" id="GO:0005829">
    <property type="term" value="C:cytosol"/>
    <property type="evidence" value="ECO:0007669"/>
    <property type="project" value="GOC"/>
</dbReference>
<evidence type="ECO:0008006" key="8">
    <source>
        <dbReference type="Google" id="ProtNLM"/>
    </source>
</evidence>
<comment type="caution">
    <text evidence="6">The sequence shown here is derived from an EMBL/GenBank/DDBJ whole genome shotgun (WGS) entry which is preliminary data.</text>
</comment>
<dbReference type="Pfam" id="PF04193">
    <property type="entry name" value="PQ-loop"/>
    <property type="match status" value="1"/>
</dbReference>